<feature type="domain" description="Glycosyl hydrolase family 13 catalytic" evidence="7">
    <location>
        <begin position="48"/>
        <end position="441"/>
    </location>
</feature>
<evidence type="ECO:0000256" key="1">
    <source>
        <dbReference type="ARBA" id="ARBA00001657"/>
    </source>
</evidence>
<dbReference type="CDD" id="cd11328">
    <property type="entry name" value="AmyAc_maltase"/>
    <property type="match status" value="1"/>
</dbReference>
<evidence type="ECO:0000313" key="8">
    <source>
        <dbReference type="EMBL" id="CAH1991702.1"/>
    </source>
</evidence>
<reference evidence="8" key="1">
    <citation type="submission" date="2022-03" db="EMBL/GenBank/DDBJ databases">
        <authorList>
            <person name="Sayadi A."/>
        </authorList>
    </citation>
    <scope>NUCLEOTIDE SEQUENCE</scope>
</reference>
<dbReference type="InterPro" id="IPR017853">
    <property type="entry name" value="GH"/>
</dbReference>
<gene>
    <name evidence="8" type="ORF">ACAOBT_LOCUS20454</name>
</gene>
<comment type="catalytic activity">
    <reaction evidence="1">
        <text>Hydrolysis of terminal, non-reducing (1-&gt;4)-linked alpha-D-glucose residues with release of alpha-D-glucose.</text>
        <dbReference type="EC" id="3.2.1.20"/>
    </reaction>
</comment>
<feature type="chain" id="PRO_5040229818" description="alpha-glucosidase" evidence="6">
    <location>
        <begin position="18"/>
        <end position="619"/>
    </location>
</feature>
<keyword evidence="9" id="KW-1185">Reference proteome</keyword>
<dbReference type="FunFam" id="3.90.400.10:FF:000001">
    <property type="entry name" value="Maltase A3, isoform A"/>
    <property type="match status" value="1"/>
</dbReference>
<organism evidence="8 9">
    <name type="scientific">Acanthoscelides obtectus</name>
    <name type="common">Bean weevil</name>
    <name type="synonym">Bruchus obtectus</name>
    <dbReference type="NCBI Taxonomy" id="200917"/>
    <lineage>
        <taxon>Eukaryota</taxon>
        <taxon>Metazoa</taxon>
        <taxon>Ecdysozoa</taxon>
        <taxon>Arthropoda</taxon>
        <taxon>Hexapoda</taxon>
        <taxon>Insecta</taxon>
        <taxon>Pterygota</taxon>
        <taxon>Neoptera</taxon>
        <taxon>Endopterygota</taxon>
        <taxon>Coleoptera</taxon>
        <taxon>Polyphaga</taxon>
        <taxon>Cucujiformia</taxon>
        <taxon>Chrysomeloidea</taxon>
        <taxon>Chrysomelidae</taxon>
        <taxon>Bruchinae</taxon>
        <taxon>Bruchini</taxon>
        <taxon>Acanthoscelides</taxon>
    </lineage>
</organism>
<keyword evidence="6" id="KW-0732">Signal</keyword>
<dbReference type="SMART" id="SM00642">
    <property type="entry name" value="Aamy"/>
    <property type="match status" value="1"/>
</dbReference>
<dbReference type="Pfam" id="PF00128">
    <property type="entry name" value="Alpha-amylase"/>
    <property type="match status" value="1"/>
</dbReference>
<dbReference type="SUPFAM" id="SSF51445">
    <property type="entry name" value="(Trans)glycosidases"/>
    <property type="match status" value="1"/>
</dbReference>
<evidence type="ECO:0000256" key="6">
    <source>
        <dbReference type="SAM" id="SignalP"/>
    </source>
</evidence>
<dbReference type="Gene3D" id="3.20.20.80">
    <property type="entry name" value="Glycosidases"/>
    <property type="match status" value="1"/>
</dbReference>
<comment type="similarity">
    <text evidence="2">Belongs to the glycosyl hydrolase 13 family.</text>
</comment>
<dbReference type="EC" id="3.2.1.20" evidence="3"/>
<dbReference type="InterPro" id="IPR006047">
    <property type="entry name" value="GH13_cat_dom"/>
</dbReference>
<feature type="signal peptide" evidence="6">
    <location>
        <begin position="1"/>
        <end position="17"/>
    </location>
</feature>
<accession>A0A9P0LAT1</accession>
<comment type="caution">
    <text evidence="8">The sequence shown here is derived from an EMBL/GenBank/DDBJ whole genome shotgun (WGS) entry which is preliminary data.</text>
</comment>
<dbReference type="EMBL" id="CAKOFQ010007123">
    <property type="protein sequence ID" value="CAH1991702.1"/>
    <property type="molecule type" value="Genomic_DNA"/>
</dbReference>
<evidence type="ECO:0000313" key="9">
    <source>
        <dbReference type="Proteomes" id="UP001152888"/>
    </source>
</evidence>
<keyword evidence="4" id="KW-0325">Glycoprotein</keyword>
<evidence type="ECO:0000256" key="2">
    <source>
        <dbReference type="ARBA" id="ARBA00008061"/>
    </source>
</evidence>
<dbReference type="PANTHER" id="PTHR10357">
    <property type="entry name" value="ALPHA-AMYLASE FAMILY MEMBER"/>
    <property type="match status" value="1"/>
</dbReference>
<evidence type="ECO:0000256" key="5">
    <source>
        <dbReference type="ARBA" id="ARBA00023295"/>
    </source>
</evidence>
<dbReference type="AlphaFoldDB" id="A0A9P0LAT1"/>
<evidence type="ECO:0000256" key="4">
    <source>
        <dbReference type="ARBA" id="ARBA00023180"/>
    </source>
</evidence>
<dbReference type="Proteomes" id="UP001152888">
    <property type="component" value="Unassembled WGS sequence"/>
</dbReference>
<sequence>MLARILLVAAALTVLHAEVVRVRSSGRDVLIQTDEKKKDWWQTATFYQIYPKSFKDSDGDGIGDLQGIRQKLDYIQSLGVSAIWLSPIYKSPLKDGGYDISDFRDVHPQFGTLADFKELLEDAHQRGIKVILDFVPNHTSDQHVWFQLSANRVAGYEDYYIWADPKGSGAVQVVPNNWLSVFKGSAWTFHPVRQQFYYHQFLKEQPDLNFRNDRVRQEMKDVLTYWLDAMDVDGVRIDAVPHLIEDNDLSDEPKSANAANYKPTDFEYLEHTRTVNQNGSFELVYEWRSHLDEISKKKIVPGRVMMTEAATDIDQVIRYYGENDTNGAHFSFNFWLEDLTDKNINADKLEGIISIWMQKLSEHGYTPNWVLGNHDNHRIATKVGVNIADGLNMLTGFLPGVQVTYAGEEIGMEDGEVDCEHGDDFHEDCSMYKRMSRDFERTPFQWDDSTTAGFSTNNETWLPVSPKKDKCNVKAQQDSERSHLKTYMNIEKLRKQFGKLSDDVYTFKIGDDNAVLDLVRYVENDVKNVGLCAYHFLFNLKNGYNSFDFTDSVKEKRYVVLATSSNGTHAVGDIIEDSHLGLDPFEAVILKTNKATALVGGILMPLAVMVHFYRLVQAF</sequence>
<dbReference type="OrthoDB" id="1740265at2759"/>
<dbReference type="InterPro" id="IPR045857">
    <property type="entry name" value="O16G_dom_2"/>
</dbReference>
<dbReference type="Gene3D" id="3.90.400.10">
    <property type="entry name" value="Oligo-1,6-glucosidase, Domain 2"/>
    <property type="match status" value="1"/>
</dbReference>
<name>A0A9P0LAT1_ACAOB</name>
<evidence type="ECO:0000259" key="7">
    <source>
        <dbReference type="SMART" id="SM00642"/>
    </source>
</evidence>
<evidence type="ECO:0000256" key="3">
    <source>
        <dbReference type="ARBA" id="ARBA00012741"/>
    </source>
</evidence>
<protein>
    <recommendedName>
        <fullName evidence="3">alpha-glucosidase</fullName>
        <ecNumber evidence="3">3.2.1.20</ecNumber>
    </recommendedName>
</protein>
<dbReference type="PANTHER" id="PTHR10357:SF179">
    <property type="entry name" value="NEUTRAL AND BASIC AMINO ACID TRANSPORT PROTEIN RBAT"/>
    <property type="match status" value="1"/>
</dbReference>
<dbReference type="GO" id="GO:0005975">
    <property type="term" value="P:carbohydrate metabolic process"/>
    <property type="evidence" value="ECO:0007669"/>
    <property type="project" value="InterPro"/>
</dbReference>
<keyword evidence="5" id="KW-0378">Hydrolase</keyword>
<dbReference type="GO" id="GO:0004558">
    <property type="term" value="F:alpha-1,4-glucosidase activity"/>
    <property type="evidence" value="ECO:0007669"/>
    <property type="project" value="UniProtKB-EC"/>
</dbReference>
<proteinExistence type="inferred from homology"/>
<keyword evidence="5" id="KW-0326">Glycosidase</keyword>